<keyword evidence="1" id="KW-0732">Signal</keyword>
<evidence type="ECO:0000313" key="3">
    <source>
        <dbReference type="Proteomes" id="UP000421283"/>
    </source>
</evidence>
<sequence>MNIINKCLLGAVLLYIQPATTMADNNHGYFCGVNNETIRLKVGQIALSFTLDLGKQTVKSQHRRTIIPIIRTDDNSHSVELAPVVVSGRTRALKDRRSGNSYAPTDKPYITLEGNKTRFVEYKANIDRQPWMDKARLILREEVVGCACGGLLDNEQTVGDLLYAPQLALSTEMKCPKEYDIRTKSCDAFLIYPVNKTILLPNRYGNRQELNKIDSVLTAVENNPVYVINRIDIAGYASPEGTLNHNKWLAEGRAQALKSYVSKRYSFANSLLTVTPRGENWDGLKEILSKMEIPYKSSIMEVIKRENDLDKREESIKSIGSGEPYRILLTTVYPMLRKNIFRVEYYSRERTPEEARKMVETHPEELNVYEFYTVADTFYGNDKAQRDRTLMVAADSHPTHSIANLNAAIIALQRNDTAKAEKYLLHTANEPFTWNTRACLLWKEGKEEEAVVWWKKAAEANDPKAAMNLEEVRKRNSDI</sequence>
<dbReference type="Gene3D" id="3.30.1330.60">
    <property type="entry name" value="OmpA-like domain"/>
    <property type="match status" value="1"/>
</dbReference>
<feature type="chain" id="PRO_5041670159" description="DUF3868 domain-containing protein" evidence="1">
    <location>
        <begin position="24"/>
        <end position="479"/>
    </location>
</feature>
<feature type="signal peptide" evidence="1">
    <location>
        <begin position="1"/>
        <end position="23"/>
    </location>
</feature>
<dbReference type="Proteomes" id="UP000421283">
    <property type="component" value="Unassembled WGS sequence"/>
</dbReference>
<gene>
    <name evidence="2" type="ORF">F7D31_01925</name>
</gene>
<evidence type="ECO:0000313" key="2">
    <source>
        <dbReference type="EMBL" id="MQO91445.1"/>
    </source>
</evidence>
<proteinExistence type="predicted"/>
<dbReference type="RefSeq" id="WP_153137186.1">
    <property type="nucleotide sequence ID" value="NZ_JBALJY010000046.1"/>
</dbReference>
<dbReference type="InterPro" id="IPR036737">
    <property type="entry name" value="OmpA-like_sf"/>
</dbReference>
<reference evidence="3" key="1">
    <citation type="submission" date="2019-09" db="EMBL/GenBank/DDBJ databases">
        <title>Distinct polysaccharide growth profiles of human intestinal Prevotella copri isolates.</title>
        <authorList>
            <person name="Fehlner-Peach H."/>
            <person name="Magnabosco C."/>
            <person name="Raghavan V."/>
            <person name="Scher J.U."/>
            <person name="Tett A."/>
            <person name="Cox L.M."/>
            <person name="Gottsegen C."/>
            <person name="Watters A."/>
            <person name="Wiltshire- Gordon J.D."/>
            <person name="Segata N."/>
            <person name="Bonneau R."/>
            <person name="Littman D.R."/>
        </authorList>
    </citation>
    <scope>NUCLEOTIDE SEQUENCE [LARGE SCALE GENOMIC DNA]</scope>
    <source>
        <strain evidence="3">iAU3127</strain>
    </source>
</reference>
<accession>A0AA90VHV6</accession>
<comment type="caution">
    <text evidence="2">The sequence shown here is derived from an EMBL/GenBank/DDBJ whole genome shotgun (WGS) entry which is preliminary data.</text>
</comment>
<evidence type="ECO:0000256" key="1">
    <source>
        <dbReference type="SAM" id="SignalP"/>
    </source>
</evidence>
<protein>
    <recommendedName>
        <fullName evidence="4">DUF3868 domain-containing protein</fullName>
    </recommendedName>
</protein>
<organism evidence="2 3">
    <name type="scientific">Segatella copri</name>
    <dbReference type="NCBI Taxonomy" id="165179"/>
    <lineage>
        <taxon>Bacteria</taxon>
        <taxon>Pseudomonadati</taxon>
        <taxon>Bacteroidota</taxon>
        <taxon>Bacteroidia</taxon>
        <taxon>Bacteroidales</taxon>
        <taxon>Prevotellaceae</taxon>
        <taxon>Segatella</taxon>
    </lineage>
</organism>
<dbReference type="EMBL" id="VZAP01000028">
    <property type="protein sequence ID" value="MQO91445.1"/>
    <property type="molecule type" value="Genomic_DNA"/>
</dbReference>
<dbReference type="Gene3D" id="1.25.40.10">
    <property type="entry name" value="Tetratricopeptide repeat domain"/>
    <property type="match status" value="1"/>
</dbReference>
<dbReference type="SUPFAM" id="SSF81901">
    <property type="entry name" value="HCP-like"/>
    <property type="match status" value="1"/>
</dbReference>
<name>A0AA90VHV6_9BACT</name>
<dbReference type="SUPFAM" id="SSF103088">
    <property type="entry name" value="OmpA-like"/>
    <property type="match status" value="1"/>
</dbReference>
<evidence type="ECO:0008006" key="4">
    <source>
        <dbReference type="Google" id="ProtNLM"/>
    </source>
</evidence>
<dbReference type="InterPro" id="IPR011990">
    <property type="entry name" value="TPR-like_helical_dom_sf"/>
</dbReference>
<dbReference type="AlphaFoldDB" id="A0AA90VHV6"/>